<sequence>MEILKLFSVFCFHAGKCICGISAILTRLESFNALKDKTIDDLNFQIKKLNDQNKMLNEF</sequence>
<protein>
    <submittedName>
        <fullName evidence="1">Uncharacterized protein</fullName>
    </submittedName>
</protein>
<accession>A0ABR2JPE8</accession>
<organism evidence="1 2">
    <name type="scientific">Tritrichomonas musculus</name>
    <dbReference type="NCBI Taxonomy" id="1915356"/>
    <lineage>
        <taxon>Eukaryota</taxon>
        <taxon>Metamonada</taxon>
        <taxon>Parabasalia</taxon>
        <taxon>Tritrichomonadida</taxon>
        <taxon>Tritrichomonadidae</taxon>
        <taxon>Tritrichomonas</taxon>
    </lineage>
</organism>
<dbReference type="EMBL" id="JAPFFF010000010">
    <property type="protein sequence ID" value="KAK8880729.1"/>
    <property type="molecule type" value="Genomic_DNA"/>
</dbReference>
<comment type="caution">
    <text evidence="1">The sequence shown here is derived from an EMBL/GenBank/DDBJ whole genome shotgun (WGS) entry which is preliminary data.</text>
</comment>
<evidence type="ECO:0000313" key="2">
    <source>
        <dbReference type="Proteomes" id="UP001470230"/>
    </source>
</evidence>
<dbReference type="Proteomes" id="UP001470230">
    <property type="component" value="Unassembled WGS sequence"/>
</dbReference>
<gene>
    <name evidence="1" type="ORF">M9Y10_003416</name>
</gene>
<keyword evidence="2" id="KW-1185">Reference proteome</keyword>
<proteinExistence type="predicted"/>
<feature type="non-terminal residue" evidence="1">
    <location>
        <position position="59"/>
    </location>
</feature>
<reference evidence="1 2" key="1">
    <citation type="submission" date="2024-04" db="EMBL/GenBank/DDBJ databases">
        <title>Tritrichomonas musculus Genome.</title>
        <authorList>
            <person name="Alves-Ferreira E."/>
            <person name="Grigg M."/>
            <person name="Lorenzi H."/>
            <person name="Galac M."/>
        </authorList>
    </citation>
    <scope>NUCLEOTIDE SEQUENCE [LARGE SCALE GENOMIC DNA]</scope>
    <source>
        <strain evidence="1 2">EAF2021</strain>
    </source>
</reference>
<evidence type="ECO:0000313" key="1">
    <source>
        <dbReference type="EMBL" id="KAK8880729.1"/>
    </source>
</evidence>
<name>A0ABR2JPE8_9EUKA</name>